<evidence type="ECO:0000256" key="3">
    <source>
        <dbReference type="ARBA" id="ARBA00022737"/>
    </source>
</evidence>
<dbReference type="PANTHER" id="PTHR12346:SF29">
    <property type="entry name" value="HISTONE DEACETYLASE INTERACTING DOMAIN-CONTAINING PROTEIN"/>
    <property type="match status" value="1"/>
</dbReference>
<keyword evidence="6 7" id="KW-0539">Nucleus</keyword>
<evidence type="ECO:0000256" key="5">
    <source>
        <dbReference type="ARBA" id="ARBA00023163"/>
    </source>
</evidence>
<dbReference type="InterPro" id="IPR039774">
    <property type="entry name" value="Sin3-like"/>
</dbReference>
<keyword evidence="4" id="KW-0805">Transcription regulation</keyword>
<protein>
    <recommendedName>
        <fullName evidence="10">Histone deacetylase interacting domain-containing protein</fullName>
    </recommendedName>
</protein>
<dbReference type="PANTHER" id="PTHR12346">
    <property type="entry name" value="SIN3B-RELATED"/>
    <property type="match status" value="1"/>
</dbReference>
<dbReference type="EnsemblPlants" id="Solyc02g087390.2.1">
    <property type="protein sequence ID" value="Solyc02g087390.2.1"/>
    <property type="gene ID" value="Solyc02g087390.2"/>
</dbReference>
<dbReference type="AlphaFoldDB" id="A0A3Q7F9Z3"/>
<organism evidence="8">
    <name type="scientific">Solanum lycopersicum</name>
    <name type="common">Tomato</name>
    <name type="synonym">Lycopersicon esculentum</name>
    <dbReference type="NCBI Taxonomy" id="4081"/>
    <lineage>
        <taxon>Eukaryota</taxon>
        <taxon>Viridiplantae</taxon>
        <taxon>Streptophyta</taxon>
        <taxon>Embryophyta</taxon>
        <taxon>Tracheophyta</taxon>
        <taxon>Spermatophyta</taxon>
        <taxon>Magnoliopsida</taxon>
        <taxon>eudicotyledons</taxon>
        <taxon>Gunneridae</taxon>
        <taxon>Pentapetalae</taxon>
        <taxon>asterids</taxon>
        <taxon>lamiids</taxon>
        <taxon>Solanales</taxon>
        <taxon>Solanaceae</taxon>
        <taxon>Solanoideae</taxon>
        <taxon>Solaneae</taxon>
        <taxon>Solanum</taxon>
        <taxon>Solanum subgen. Lycopersicon</taxon>
    </lineage>
</organism>
<evidence type="ECO:0000256" key="6">
    <source>
        <dbReference type="ARBA" id="ARBA00023242"/>
    </source>
</evidence>
<keyword evidence="5" id="KW-0804">Transcription</keyword>
<reference evidence="8" key="1">
    <citation type="journal article" date="2012" name="Nature">
        <title>The tomato genome sequence provides insights into fleshy fruit evolution.</title>
        <authorList>
            <consortium name="Tomato Genome Consortium"/>
        </authorList>
    </citation>
    <scope>NUCLEOTIDE SEQUENCE [LARGE SCALE GENOMIC DNA]</scope>
    <source>
        <strain evidence="8">cv. Heinz 1706</strain>
    </source>
</reference>
<dbReference type="SUPFAM" id="SSF47762">
    <property type="entry name" value="PAH2 domain"/>
    <property type="match status" value="4"/>
</dbReference>
<dbReference type="FunFam" id="1.20.1160.11:FF:000003">
    <property type="entry name" value="Paired amphipathic helix SIN3-like protein"/>
    <property type="match status" value="2"/>
</dbReference>
<evidence type="ECO:0000313" key="9">
    <source>
        <dbReference type="Proteomes" id="UP000004994"/>
    </source>
</evidence>
<dbReference type="GO" id="GO:0000118">
    <property type="term" value="C:histone deacetylase complex"/>
    <property type="evidence" value="ECO:0000318"/>
    <property type="project" value="GO_Central"/>
</dbReference>
<evidence type="ECO:0000256" key="1">
    <source>
        <dbReference type="ARBA" id="ARBA00004123"/>
    </source>
</evidence>
<proteinExistence type="predicted"/>
<evidence type="ECO:0008006" key="10">
    <source>
        <dbReference type="Google" id="ProtNLM"/>
    </source>
</evidence>
<keyword evidence="2" id="KW-0678">Repressor</keyword>
<dbReference type="InterPro" id="IPR003822">
    <property type="entry name" value="PAH"/>
</dbReference>
<dbReference type="GO" id="GO:0000785">
    <property type="term" value="C:chromatin"/>
    <property type="evidence" value="ECO:0000318"/>
    <property type="project" value="GO_Central"/>
</dbReference>
<evidence type="ECO:0000313" key="8">
    <source>
        <dbReference type="EnsemblPlants" id="Solyc02g087390.2.1"/>
    </source>
</evidence>
<comment type="subcellular location">
    <subcellularLocation>
        <location evidence="1 7">Nucleus</location>
    </subcellularLocation>
</comment>
<dbReference type="OMA" id="YREHENK"/>
<dbReference type="InterPro" id="IPR036600">
    <property type="entry name" value="PAH_sf"/>
</dbReference>
<sequence length="420" mass="49679">MARLREDVSGGKERFRRQINYSRRESRRSSQVVENGLGSRIAGSGLTFLRPCNSNLRTEEALSYLKEVKDTFQGKVKYEMFLDIMKHFKAQRIDTVTVIERVKDLFKGYPRLIMGFNTFLPEGYTITPNQEDKPRVEFGEAVNFVNKIKTRFQNADQVYRYFLDILNVYRKKQKGIDEVYREVAEILGKYLDLMEGFNEFLDLYDRVDTYTKGFTFCEEVKDRLGSPVDYQTFLKCLHDYSREIITREQLHSLVAQVLGKHPCLMERFNVFIYCYERAVGFLVGVMTKWNDSKLVKEEEKKCKTEAPSTYQVKQETEAPSTYQVKHETEDPSTYQIKQENEARPQGIKFEEAASFVEKVKELFRQDNHVYESFLNILKMYYREHENKYDVYHKIAILFKDHSDLLDEFAKFLQILQLISC</sequence>
<dbReference type="STRING" id="4081.A0A3Q7F9Z3"/>
<name>A0A3Q7F9Z3_SOLLC</name>
<accession>A0A3Q7F9Z3</accession>
<keyword evidence="3" id="KW-0677">Repeat</keyword>
<dbReference type="Pfam" id="PF02671">
    <property type="entry name" value="PAH"/>
    <property type="match status" value="4"/>
</dbReference>
<dbReference type="FunFam" id="1.20.1160.11:FF:000002">
    <property type="entry name" value="Paired amphipathic helix protein SIN3"/>
    <property type="match status" value="1"/>
</dbReference>
<dbReference type="Gene3D" id="1.20.1160.11">
    <property type="entry name" value="Paired amphipathic helix"/>
    <property type="match status" value="4"/>
</dbReference>
<reference evidence="8" key="2">
    <citation type="submission" date="2019-01" db="UniProtKB">
        <authorList>
            <consortium name="EnsemblPlants"/>
        </authorList>
    </citation>
    <scope>IDENTIFICATION</scope>
    <source>
        <strain evidence="8">cv. Heinz 1706</strain>
    </source>
</reference>
<evidence type="ECO:0000256" key="2">
    <source>
        <dbReference type="ARBA" id="ARBA00022491"/>
    </source>
</evidence>
<dbReference type="Proteomes" id="UP000004994">
    <property type="component" value="Chromosome 2"/>
</dbReference>
<evidence type="ECO:0000256" key="7">
    <source>
        <dbReference type="PROSITE-ProRule" id="PRU00810"/>
    </source>
</evidence>
<dbReference type="FunFam" id="1.20.1160.11:FF:000001">
    <property type="entry name" value="Paired amphipathic helix protein Sin3"/>
    <property type="match status" value="1"/>
</dbReference>
<dbReference type="Gramene" id="Solyc02g087390.2.1">
    <property type="protein sequence ID" value="Solyc02g087390.2.1"/>
    <property type="gene ID" value="Solyc02g087390.2"/>
</dbReference>
<dbReference type="GO" id="GO:0000122">
    <property type="term" value="P:negative regulation of transcription by RNA polymerase II"/>
    <property type="evidence" value="ECO:0000318"/>
    <property type="project" value="GO_Central"/>
</dbReference>
<dbReference type="GO" id="GO:0003714">
    <property type="term" value="F:transcription corepressor activity"/>
    <property type="evidence" value="ECO:0000318"/>
    <property type="project" value="GO_Central"/>
</dbReference>
<evidence type="ECO:0000256" key="4">
    <source>
        <dbReference type="ARBA" id="ARBA00023015"/>
    </source>
</evidence>
<dbReference type="PROSITE" id="PS51477">
    <property type="entry name" value="PAH"/>
    <property type="match status" value="4"/>
</dbReference>
<keyword evidence="9" id="KW-1185">Reference proteome</keyword>
<dbReference type="InParanoid" id="A0A3Q7F9Z3"/>